<dbReference type="EMBL" id="AOCK01000006">
    <property type="protein sequence ID" value="EMQ98370.1"/>
    <property type="molecule type" value="Genomic_DNA"/>
</dbReference>
<feature type="compositionally biased region" description="Basic and acidic residues" evidence="1">
    <location>
        <begin position="135"/>
        <end position="149"/>
    </location>
</feature>
<feature type="region of interest" description="Disordered" evidence="1">
    <location>
        <begin position="116"/>
        <end position="171"/>
    </location>
</feature>
<protein>
    <submittedName>
        <fullName evidence="2">Uncharacterized protein</fullName>
    </submittedName>
</protein>
<feature type="compositionally biased region" description="Pro residues" evidence="1">
    <location>
        <begin position="153"/>
        <end position="162"/>
    </location>
</feature>
<organism evidence="2 3">
    <name type="scientific">Paeniglutamicibacter gangotriensis Lz1y</name>
    <dbReference type="NCBI Taxonomy" id="1276920"/>
    <lineage>
        <taxon>Bacteria</taxon>
        <taxon>Bacillati</taxon>
        <taxon>Actinomycetota</taxon>
        <taxon>Actinomycetes</taxon>
        <taxon>Micrococcales</taxon>
        <taxon>Micrococcaceae</taxon>
        <taxon>Paeniglutamicibacter</taxon>
    </lineage>
</organism>
<sequence length="171" mass="18723">MRELNEPQARHLAGILNIIRPDWPVPSLLTLIWEHRAQPDFPALVVAAVTKAQDRTCKTPAPIFTPGAHWPEAVRDKLPALPRCRDHDTEDAPTCRSCLADVKTGDRPETMIGKRLALPTPPVGSTKQANTSPAERIRSDLRAAKDARRAIPHPDPTEPPSPAKNQNGATP</sequence>
<name>M7MTW2_9MICC</name>
<keyword evidence="3" id="KW-1185">Reference proteome</keyword>
<dbReference type="Proteomes" id="UP000012015">
    <property type="component" value="Unassembled WGS sequence"/>
</dbReference>
<accession>M7MTW2</accession>
<reference evidence="2 3" key="1">
    <citation type="journal article" date="2013" name="Genome Announc.">
        <title>Draft Genome Sequence of Arthrobacter gangotriensis Strain Lz1yT, Isolated from a Penguin Rookery Soil Sample Collected in Antarctica, near the Indian Station Dakshin Gangotri.</title>
        <authorList>
            <person name="Shivaji S."/>
            <person name="Ara S."/>
            <person name="Bandi S."/>
            <person name="Singh A."/>
            <person name="Kumar Pinnaka A."/>
        </authorList>
    </citation>
    <scope>NUCLEOTIDE SEQUENCE [LARGE SCALE GENOMIC DNA]</scope>
    <source>
        <strain evidence="2 3">Lz1y</strain>
    </source>
</reference>
<evidence type="ECO:0000313" key="2">
    <source>
        <dbReference type="EMBL" id="EMQ98370.1"/>
    </source>
</evidence>
<evidence type="ECO:0000313" key="3">
    <source>
        <dbReference type="Proteomes" id="UP000012015"/>
    </source>
</evidence>
<evidence type="ECO:0000256" key="1">
    <source>
        <dbReference type="SAM" id="MobiDB-lite"/>
    </source>
</evidence>
<dbReference type="AlphaFoldDB" id="M7MTW2"/>
<feature type="compositionally biased region" description="Polar residues" evidence="1">
    <location>
        <begin position="123"/>
        <end position="133"/>
    </location>
</feature>
<proteinExistence type="predicted"/>
<comment type="caution">
    <text evidence="2">The sequence shown here is derived from an EMBL/GenBank/DDBJ whole genome shotgun (WGS) entry which is preliminary data.</text>
</comment>
<dbReference type="STRING" id="1276920.ADIAG_02389"/>
<gene>
    <name evidence="2" type="ORF">ADIAG_02389</name>
</gene>